<feature type="signal peptide" evidence="1">
    <location>
        <begin position="1"/>
        <end position="22"/>
    </location>
</feature>
<name>A0A562TEX7_CHIJA</name>
<comment type="caution">
    <text evidence="2">The sequence shown here is derived from an EMBL/GenBank/DDBJ whole genome shotgun (WGS) entry which is preliminary data.</text>
</comment>
<dbReference type="AlphaFoldDB" id="A0A562TEX7"/>
<accession>A0A562TEX7</accession>
<dbReference type="EMBL" id="VLLG01000002">
    <property type="protein sequence ID" value="TWI91540.1"/>
    <property type="molecule type" value="Genomic_DNA"/>
</dbReference>
<proteinExistence type="predicted"/>
<dbReference type="RefSeq" id="WP_145710688.1">
    <property type="nucleotide sequence ID" value="NZ_BAAAFY010000001.1"/>
</dbReference>
<keyword evidence="3" id="KW-1185">Reference proteome</keyword>
<sequence length="157" mass="18630">MKRFIILAMLVTGSIAFSAANAQVRVNLNVNIGSQPVWGPVGYDHAEYYYLPDIDAYYYIPGRQFIYLSGSRWIRASALPARYRSYDLYRGYKVVINEPEPWRHADVYRVKYAGYKGRHDQVVIRDSRDSRYYVIKDHPQHKHWKKEQRKGKGRNRR</sequence>
<evidence type="ECO:0000256" key="1">
    <source>
        <dbReference type="SAM" id="SignalP"/>
    </source>
</evidence>
<protein>
    <submittedName>
        <fullName evidence="2">Uncharacterized protein</fullName>
    </submittedName>
</protein>
<dbReference type="OrthoDB" id="799522at2"/>
<evidence type="ECO:0000313" key="2">
    <source>
        <dbReference type="EMBL" id="TWI91540.1"/>
    </source>
</evidence>
<keyword evidence="1" id="KW-0732">Signal</keyword>
<organism evidence="2 3">
    <name type="scientific">Chitinophaga japonensis</name>
    <name type="common">Flexibacter japonensis</name>
    <dbReference type="NCBI Taxonomy" id="104662"/>
    <lineage>
        <taxon>Bacteria</taxon>
        <taxon>Pseudomonadati</taxon>
        <taxon>Bacteroidota</taxon>
        <taxon>Chitinophagia</taxon>
        <taxon>Chitinophagales</taxon>
        <taxon>Chitinophagaceae</taxon>
        <taxon>Chitinophaga</taxon>
    </lineage>
</organism>
<evidence type="ECO:0000313" key="3">
    <source>
        <dbReference type="Proteomes" id="UP000316778"/>
    </source>
</evidence>
<gene>
    <name evidence="2" type="ORF">LX66_0911</name>
</gene>
<dbReference type="Proteomes" id="UP000316778">
    <property type="component" value="Unassembled WGS sequence"/>
</dbReference>
<feature type="chain" id="PRO_5022226016" evidence="1">
    <location>
        <begin position="23"/>
        <end position="157"/>
    </location>
</feature>
<reference evidence="2 3" key="1">
    <citation type="journal article" date="2013" name="Stand. Genomic Sci.">
        <title>Genomic Encyclopedia of Type Strains, Phase I: The one thousand microbial genomes (KMG-I) project.</title>
        <authorList>
            <person name="Kyrpides N.C."/>
            <person name="Woyke T."/>
            <person name="Eisen J.A."/>
            <person name="Garrity G."/>
            <person name="Lilburn T.G."/>
            <person name="Beck B.J."/>
            <person name="Whitman W.B."/>
            <person name="Hugenholtz P."/>
            <person name="Klenk H.P."/>
        </authorList>
    </citation>
    <scope>NUCLEOTIDE SEQUENCE [LARGE SCALE GENOMIC DNA]</scope>
    <source>
        <strain evidence="2 3">DSM 13484</strain>
    </source>
</reference>